<organism evidence="1 2">
    <name type="scientific">Rangifer tarandus platyrhynchus</name>
    <name type="common">Svalbard reindeer</name>
    <dbReference type="NCBI Taxonomy" id="3082113"/>
    <lineage>
        <taxon>Eukaryota</taxon>
        <taxon>Metazoa</taxon>
        <taxon>Chordata</taxon>
        <taxon>Craniata</taxon>
        <taxon>Vertebrata</taxon>
        <taxon>Euteleostomi</taxon>
        <taxon>Mammalia</taxon>
        <taxon>Eutheria</taxon>
        <taxon>Laurasiatheria</taxon>
        <taxon>Artiodactyla</taxon>
        <taxon>Ruminantia</taxon>
        <taxon>Pecora</taxon>
        <taxon>Cervidae</taxon>
        <taxon>Odocoileinae</taxon>
        <taxon>Rangifer</taxon>
    </lineage>
</organism>
<reference evidence="1" key="1">
    <citation type="submission" date="2023-05" db="EMBL/GenBank/DDBJ databases">
        <authorList>
            <consortium name="ELIXIR-Norway"/>
        </authorList>
    </citation>
    <scope>NUCLEOTIDE SEQUENCE</scope>
</reference>
<accession>A0AC59Y9P5</accession>
<dbReference type="Proteomes" id="UP001162501">
    <property type="component" value="Chromosome 11"/>
</dbReference>
<evidence type="ECO:0000313" key="2">
    <source>
        <dbReference type="Proteomes" id="UP001162501"/>
    </source>
</evidence>
<reference evidence="1" key="2">
    <citation type="submission" date="2025-03" db="EMBL/GenBank/DDBJ databases">
        <authorList>
            <consortium name="ELIXIR-Norway"/>
            <consortium name="Elixir Norway"/>
        </authorList>
    </citation>
    <scope>NUCLEOTIDE SEQUENCE</scope>
</reference>
<proteinExistence type="predicted"/>
<name>A0AC59Y9P5_RANTA</name>
<gene>
    <name evidence="1" type="ORF">MRATA1EN22A_LOCUS3175</name>
</gene>
<evidence type="ECO:0000313" key="1">
    <source>
        <dbReference type="EMBL" id="CAM9485357.1"/>
    </source>
</evidence>
<dbReference type="EMBL" id="OX596095">
    <property type="protein sequence ID" value="CAM9485357.1"/>
    <property type="molecule type" value="Genomic_DNA"/>
</dbReference>
<protein>
    <submittedName>
        <fullName evidence="1">Uncharacterized protein</fullName>
    </submittedName>
</protein>
<sequence length="84" mass="8536">MFTAAEVGAANRRAAGQGAPGRGAPEELQVRSGGRSRGPAEAGELHSVLTGPCDSLFGCQSETFLLLLSHPLPVPLLLVLEGAA</sequence>